<dbReference type="Gene3D" id="3.10.10.10">
    <property type="entry name" value="HIV Type 1 Reverse Transcriptase, subunit A, domain 1"/>
    <property type="match status" value="1"/>
</dbReference>
<keyword evidence="2" id="KW-1185">Reference proteome</keyword>
<reference evidence="1" key="1">
    <citation type="submission" date="2021-01" db="UniProtKB">
        <authorList>
            <consortium name="EnsemblPlants"/>
        </authorList>
    </citation>
    <scope>IDENTIFICATION</scope>
</reference>
<accession>A0A7N0ULH7</accession>
<dbReference type="PANTHER" id="PTHR24559">
    <property type="entry name" value="TRANSPOSON TY3-I GAG-POL POLYPROTEIN"/>
    <property type="match status" value="1"/>
</dbReference>
<dbReference type="InterPro" id="IPR043502">
    <property type="entry name" value="DNA/RNA_pol_sf"/>
</dbReference>
<dbReference type="PANTHER" id="PTHR24559:SF436">
    <property type="entry name" value="RNA-DIRECTED DNA POLYMERASE HOMOLOG"/>
    <property type="match status" value="1"/>
</dbReference>
<evidence type="ECO:0000313" key="1">
    <source>
        <dbReference type="EnsemblPlants" id="Kaladp0071s0444.1.v1.1"/>
    </source>
</evidence>
<dbReference type="SUPFAM" id="SSF56672">
    <property type="entry name" value="DNA/RNA polymerases"/>
    <property type="match status" value="1"/>
</dbReference>
<dbReference type="Gramene" id="Kaladp0071s0444.1.v1.1">
    <property type="protein sequence ID" value="Kaladp0071s0444.1.v1.1"/>
    <property type="gene ID" value="Kaladp0071s0444.v1.1"/>
</dbReference>
<dbReference type="EnsemblPlants" id="Kaladp0071s0444.1.v1.1">
    <property type="protein sequence ID" value="Kaladp0071s0444.1.v1.1"/>
    <property type="gene ID" value="Kaladp0071s0444.v1.1"/>
</dbReference>
<dbReference type="AlphaFoldDB" id="A0A7N0ULH7"/>
<dbReference type="OMA" id="QGENHST"/>
<evidence type="ECO:0000313" key="2">
    <source>
        <dbReference type="Proteomes" id="UP000594263"/>
    </source>
</evidence>
<proteinExistence type="predicted"/>
<protein>
    <submittedName>
        <fullName evidence="1">Uncharacterized protein</fullName>
    </submittedName>
</protein>
<sequence length="222" mass="25533">MVLMLDIKDIFKVDEKFYFLKGLKPWAITELNRQNNHDLASPITRLVSGVAKNNVQTKIGEWKGPWNFSLVSLDDGELISGLEFMRQALVVPMPFVYILPFAGDITSIKSTSKELYKVMRKQIDVVLREFEDVMPNRVPKELSLWRSVDHEIELLPEMKPPARGTYQCLPPELAELQKQLGELLEIDFIHLLKSPFGAPMLFQKKAFNKITVCNHHRISLIS</sequence>
<dbReference type="Proteomes" id="UP000594263">
    <property type="component" value="Unplaced"/>
</dbReference>
<name>A0A7N0ULH7_KALFE</name>
<dbReference type="InterPro" id="IPR053134">
    <property type="entry name" value="RNA-dir_DNA_polymerase"/>
</dbReference>
<organism evidence="1 2">
    <name type="scientific">Kalanchoe fedtschenkoi</name>
    <name type="common">Lavender scallops</name>
    <name type="synonym">South American air plant</name>
    <dbReference type="NCBI Taxonomy" id="63787"/>
    <lineage>
        <taxon>Eukaryota</taxon>
        <taxon>Viridiplantae</taxon>
        <taxon>Streptophyta</taxon>
        <taxon>Embryophyta</taxon>
        <taxon>Tracheophyta</taxon>
        <taxon>Spermatophyta</taxon>
        <taxon>Magnoliopsida</taxon>
        <taxon>eudicotyledons</taxon>
        <taxon>Gunneridae</taxon>
        <taxon>Pentapetalae</taxon>
        <taxon>Saxifragales</taxon>
        <taxon>Crassulaceae</taxon>
        <taxon>Kalanchoe</taxon>
    </lineage>
</organism>